<dbReference type="Proteomes" id="UP000515663">
    <property type="component" value="Chromosome"/>
</dbReference>
<dbReference type="KEGG" id="gji:H1R19_12250"/>
<feature type="region of interest" description="Disordered" evidence="1">
    <location>
        <begin position="16"/>
        <end position="44"/>
    </location>
</feature>
<reference evidence="3" key="1">
    <citation type="submission" date="2020-07" db="EMBL/GenBank/DDBJ databases">
        <title>novel species isolated from the respiratory tract of Marmot.</title>
        <authorList>
            <person name="Zhang G."/>
        </authorList>
    </citation>
    <scope>NUCLEOTIDE SEQUENCE [LARGE SCALE GENOMIC DNA]</scope>
    <source>
        <strain evidence="3">686</strain>
    </source>
</reference>
<dbReference type="Pfam" id="PF12079">
    <property type="entry name" value="DUF3558"/>
    <property type="match status" value="1"/>
</dbReference>
<evidence type="ECO:0000256" key="1">
    <source>
        <dbReference type="SAM" id="MobiDB-lite"/>
    </source>
</evidence>
<dbReference type="EMBL" id="CP059491">
    <property type="protein sequence ID" value="QMT03883.1"/>
    <property type="molecule type" value="Genomic_DNA"/>
</dbReference>
<evidence type="ECO:0000313" key="3">
    <source>
        <dbReference type="Proteomes" id="UP000515663"/>
    </source>
</evidence>
<organism evidence="2 3">
    <name type="scientific">Gordonia jinghuaiqii</name>
    <dbReference type="NCBI Taxonomy" id="2758710"/>
    <lineage>
        <taxon>Bacteria</taxon>
        <taxon>Bacillati</taxon>
        <taxon>Actinomycetota</taxon>
        <taxon>Actinomycetes</taxon>
        <taxon>Mycobacteriales</taxon>
        <taxon>Gordoniaceae</taxon>
        <taxon>Gordonia</taxon>
    </lineage>
</organism>
<protein>
    <submittedName>
        <fullName evidence="2">DUF3558 domain-containing protein</fullName>
    </submittedName>
</protein>
<evidence type="ECO:0000313" key="2">
    <source>
        <dbReference type="EMBL" id="QMT03883.1"/>
    </source>
</evidence>
<dbReference type="InterPro" id="IPR024520">
    <property type="entry name" value="DUF3558"/>
</dbReference>
<name>A0A7D7LUR8_9ACTN</name>
<keyword evidence="3" id="KW-1185">Reference proteome</keyword>
<gene>
    <name evidence="2" type="ORF">H1R19_12250</name>
</gene>
<accession>A0A7D7LUR8</accession>
<dbReference type="AlphaFoldDB" id="A0A7D7LUR8"/>
<sequence length="205" mass="21773">MALASVVGIAVSGCSVSGTPASESSRAHHSSSTPLIRQTDDAGRQLPFRTTFPNRWSINNDGTSYEPCTQVSESVVRQFGLDVESVSDVAGSDFQTARGCQWTFANNRLSFLSQSVGNMLSPDGGLSAHKEEYSPGVTWLPDIEIVGRHVLLGSMAASDCGAYVTSGTAVVVTSIVRIESNPPRTEDICATAADFLRATMKEIPK</sequence>
<proteinExistence type="predicted"/>